<evidence type="ECO:0000256" key="6">
    <source>
        <dbReference type="ARBA" id="ARBA00049417"/>
    </source>
</evidence>
<sequence length="193" mass="22444">MDQNEALAILKPHLKQERYDHTVRVMETAIELAEMYEVDEKKAEIAAIFHDYAKYRPTEEMKKWITSTYLPKDLLHYHHELWHGPVGALLVEREVGITDVEILDSIHYHTTGRTHMTPLDKVIFLADYIEPGRRFPGIDDVREAAQVSLDYGCWMATKNTIAFLMSKNQPIYPDTFYAYNALTKSKNNKQEGK</sequence>
<dbReference type="GO" id="GO:0046872">
    <property type="term" value="F:metal ion binding"/>
    <property type="evidence" value="ECO:0007669"/>
    <property type="project" value="UniProtKB-KW"/>
</dbReference>
<dbReference type="GO" id="GO:0000166">
    <property type="term" value="F:nucleotide binding"/>
    <property type="evidence" value="ECO:0007669"/>
    <property type="project" value="UniProtKB-KW"/>
</dbReference>
<dbReference type="EC" id="3.6.1.41" evidence="1"/>
<dbReference type="Pfam" id="PF01966">
    <property type="entry name" value="HD"/>
    <property type="match status" value="1"/>
</dbReference>
<dbReference type="Proteomes" id="UP000030153">
    <property type="component" value="Unassembled WGS sequence"/>
</dbReference>
<comment type="caution">
    <text evidence="8">The sequence shown here is derived from an EMBL/GenBank/DDBJ whole genome shotgun (WGS) entry which is preliminary data.</text>
</comment>
<evidence type="ECO:0000256" key="3">
    <source>
        <dbReference type="ARBA" id="ARBA00022741"/>
    </source>
</evidence>
<reference evidence="8 9" key="1">
    <citation type="submission" date="2013-08" db="EMBL/GenBank/DDBJ databases">
        <title>Genome of Pontibacillus chungwhensis.</title>
        <authorList>
            <person name="Wang Q."/>
            <person name="Wang G."/>
        </authorList>
    </citation>
    <scope>NUCLEOTIDE SEQUENCE [LARGE SCALE GENOMIC DNA]</scope>
    <source>
        <strain evidence="8 9">BH030062</strain>
    </source>
</reference>
<dbReference type="InterPro" id="IPR006674">
    <property type="entry name" value="HD_domain"/>
</dbReference>
<dbReference type="CDD" id="cd00077">
    <property type="entry name" value="HDc"/>
    <property type="match status" value="1"/>
</dbReference>
<dbReference type="SMART" id="SM00471">
    <property type="entry name" value="HDc"/>
    <property type="match status" value="1"/>
</dbReference>
<keyword evidence="4 8" id="KW-0378">Hydrolase</keyword>
<dbReference type="STRING" id="1385513.N780_04825"/>
<evidence type="ECO:0000259" key="7">
    <source>
        <dbReference type="PROSITE" id="PS51831"/>
    </source>
</evidence>
<dbReference type="InterPro" id="IPR051094">
    <property type="entry name" value="Diverse_Catalytic_Enzymes"/>
</dbReference>
<organism evidence="8 9">
    <name type="scientific">Pontibacillus chungwhensis BH030062</name>
    <dbReference type="NCBI Taxonomy" id="1385513"/>
    <lineage>
        <taxon>Bacteria</taxon>
        <taxon>Bacillati</taxon>
        <taxon>Bacillota</taxon>
        <taxon>Bacilli</taxon>
        <taxon>Bacillales</taxon>
        <taxon>Bacillaceae</taxon>
        <taxon>Pontibacillus</taxon>
    </lineage>
</organism>
<dbReference type="PANTHER" id="PTHR35795:SF1">
    <property type="entry name" value="BIS(5'-NUCLEOSYL)-TETRAPHOSPHATASE, SYMMETRICAL"/>
    <property type="match status" value="1"/>
</dbReference>
<dbReference type="OrthoDB" id="9782134at2"/>
<accession>A0A0A2URC0</accession>
<dbReference type="SUPFAM" id="SSF109604">
    <property type="entry name" value="HD-domain/PDEase-like"/>
    <property type="match status" value="1"/>
</dbReference>
<comment type="catalytic activity">
    <reaction evidence="6">
        <text>P(1),P(4)-bis(5'-adenosyl) tetraphosphate + H2O = 2 ADP + 2 H(+)</text>
        <dbReference type="Rhea" id="RHEA:24252"/>
        <dbReference type="ChEBI" id="CHEBI:15377"/>
        <dbReference type="ChEBI" id="CHEBI:15378"/>
        <dbReference type="ChEBI" id="CHEBI:58141"/>
        <dbReference type="ChEBI" id="CHEBI:456216"/>
        <dbReference type="EC" id="3.6.1.41"/>
    </reaction>
</comment>
<dbReference type="GO" id="GO:0008803">
    <property type="term" value="F:bis(5'-nucleosyl)-tetraphosphatase (symmetrical) activity"/>
    <property type="evidence" value="ECO:0007669"/>
    <property type="project" value="UniProtKB-EC"/>
</dbReference>
<keyword evidence="5" id="KW-0408">Iron</keyword>
<dbReference type="EMBL" id="AVBG01000012">
    <property type="protein sequence ID" value="KGP90469.1"/>
    <property type="molecule type" value="Genomic_DNA"/>
</dbReference>
<dbReference type="AlphaFoldDB" id="A0A0A2URC0"/>
<evidence type="ECO:0000313" key="9">
    <source>
        <dbReference type="Proteomes" id="UP000030153"/>
    </source>
</evidence>
<keyword evidence="9" id="KW-1185">Reference proteome</keyword>
<proteinExistence type="predicted"/>
<evidence type="ECO:0000256" key="5">
    <source>
        <dbReference type="ARBA" id="ARBA00023004"/>
    </source>
</evidence>
<evidence type="ECO:0000256" key="1">
    <source>
        <dbReference type="ARBA" id="ARBA00012506"/>
    </source>
</evidence>
<name>A0A0A2URC0_9BACI</name>
<protein>
    <recommendedName>
        <fullName evidence="1">bis(5'-nucleosyl)-tetraphosphatase (symmetrical)</fullName>
        <ecNumber evidence="1">3.6.1.41</ecNumber>
    </recommendedName>
</protein>
<feature type="domain" description="HD" evidence="7">
    <location>
        <begin position="18"/>
        <end position="132"/>
    </location>
</feature>
<evidence type="ECO:0000313" key="8">
    <source>
        <dbReference type="EMBL" id="KGP90469.1"/>
    </source>
</evidence>
<dbReference type="NCBIfam" id="TIGR00488">
    <property type="entry name" value="bis(5'-nucleosyl)-tetraphosphatase (symmetrical) YqeK"/>
    <property type="match status" value="1"/>
</dbReference>
<evidence type="ECO:0000256" key="4">
    <source>
        <dbReference type="ARBA" id="ARBA00022801"/>
    </source>
</evidence>
<dbReference type="Gene3D" id="1.10.3210.10">
    <property type="entry name" value="Hypothetical protein af1432"/>
    <property type="match status" value="1"/>
</dbReference>
<dbReference type="RefSeq" id="WP_036785687.1">
    <property type="nucleotide sequence ID" value="NZ_AVBG01000012.1"/>
</dbReference>
<dbReference type="PROSITE" id="PS51831">
    <property type="entry name" value="HD"/>
    <property type="match status" value="1"/>
</dbReference>
<gene>
    <name evidence="8" type="ORF">N780_04825</name>
</gene>
<keyword evidence="2" id="KW-0479">Metal-binding</keyword>
<keyword evidence="3" id="KW-0547">Nucleotide-binding</keyword>
<evidence type="ECO:0000256" key="2">
    <source>
        <dbReference type="ARBA" id="ARBA00022723"/>
    </source>
</evidence>
<dbReference type="PANTHER" id="PTHR35795">
    <property type="entry name" value="SLR1885 PROTEIN"/>
    <property type="match status" value="1"/>
</dbReference>
<dbReference type="eggNOG" id="COG1713">
    <property type="taxonomic scope" value="Bacteria"/>
</dbReference>
<dbReference type="InterPro" id="IPR005249">
    <property type="entry name" value="YqeK"/>
</dbReference>
<dbReference type="InterPro" id="IPR003607">
    <property type="entry name" value="HD/PDEase_dom"/>
</dbReference>